<accession>A0A521FYD6</accession>
<proteinExistence type="predicted"/>
<dbReference type="Proteomes" id="UP000316238">
    <property type="component" value="Unassembled WGS sequence"/>
</dbReference>
<comment type="caution">
    <text evidence="1">The sequence shown here is derived from an EMBL/GenBank/DDBJ whole genome shotgun (WGS) entry which is preliminary data.</text>
</comment>
<organism evidence="1 2">
    <name type="scientific">Candidatus Electronema aureum</name>
    <dbReference type="NCBI Taxonomy" id="2005002"/>
    <lineage>
        <taxon>Bacteria</taxon>
        <taxon>Pseudomonadati</taxon>
        <taxon>Thermodesulfobacteriota</taxon>
        <taxon>Desulfobulbia</taxon>
        <taxon>Desulfobulbales</taxon>
        <taxon>Desulfobulbaceae</taxon>
        <taxon>Candidatus Electronema</taxon>
    </lineage>
</organism>
<reference evidence="1" key="1">
    <citation type="submission" date="2017-07" db="EMBL/GenBank/DDBJ databases">
        <title>The cable genome - Insights into the physiology and evolution of filamentous bacteria capable of sulfide oxidation via long distance electron transfer.</title>
        <authorList>
            <person name="Thorup C."/>
            <person name="Bjerg J.T."/>
            <person name="Schreiber L."/>
            <person name="Nielsen L.P."/>
            <person name="Kjeldsen K.U."/>
            <person name="Boesen T."/>
            <person name="Boggild A."/>
            <person name="Meysman F."/>
            <person name="Geelhoed J."/>
            <person name="Schramm A."/>
        </authorList>
    </citation>
    <scope>NUCLEOTIDE SEQUENCE [LARGE SCALE GENOMIC DNA]</scope>
    <source>
        <strain evidence="1">GS</strain>
    </source>
</reference>
<keyword evidence="2" id="KW-1185">Reference proteome</keyword>
<sequence>MPDLAGDGFVKRIFWFEAKTSIIRRAVRAYLAKPIYTLDPINLYATA</sequence>
<dbReference type="AlphaFoldDB" id="A0A521FYD6"/>
<evidence type="ECO:0000313" key="2">
    <source>
        <dbReference type="Proteomes" id="UP000316238"/>
    </source>
</evidence>
<protein>
    <submittedName>
        <fullName evidence="1">Uncharacterized protein</fullName>
    </submittedName>
</protein>
<dbReference type="EMBL" id="NQJD01000061">
    <property type="protein sequence ID" value="TAA73778.1"/>
    <property type="molecule type" value="Genomic_DNA"/>
</dbReference>
<gene>
    <name evidence="1" type="ORF">CDV28_16113</name>
</gene>
<name>A0A521FYD6_9BACT</name>
<evidence type="ECO:0000313" key="1">
    <source>
        <dbReference type="EMBL" id="TAA73778.1"/>
    </source>
</evidence>